<dbReference type="eggNOG" id="KOG1230">
    <property type="taxonomic scope" value="Eukaryota"/>
</dbReference>
<organism evidence="3 4">
    <name type="scientific">Trichosporon asahii var. asahii (strain CBS 8904)</name>
    <name type="common">Yeast</name>
    <dbReference type="NCBI Taxonomy" id="1220162"/>
    <lineage>
        <taxon>Eukaryota</taxon>
        <taxon>Fungi</taxon>
        <taxon>Dikarya</taxon>
        <taxon>Basidiomycota</taxon>
        <taxon>Agaricomycotina</taxon>
        <taxon>Tremellomycetes</taxon>
        <taxon>Trichosporonales</taxon>
        <taxon>Trichosporonaceae</taxon>
        <taxon>Trichosporon</taxon>
    </lineage>
</organism>
<dbReference type="InterPro" id="IPR025183">
    <property type="entry name" value="DUF4110"/>
</dbReference>
<feature type="compositionally biased region" description="Acidic residues" evidence="1">
    <location>
        <begin position="85"/>
        <end position="103"/>
    </location>
</feature>
<sequence>MDPDLSKLKWERRKKVGYAPSLRSGCSMTHWASKGMGVLFGGVIDEEKDEESMESVFFNDLLMLKRKKKPGARRRAKKLEQEREQEQEEKDEEDMDVDGEDEVNERSPSPSPVPAPMAVDKDDDDDDPQKTIPLTRYNAMLAILKNTLYLYGGIYETTNPAREYTLDDFVTLNLEKLDRWNHLRGTGLDELEWKGSDDEEGFSGSDDDEEESSDDEEEEEEALAALEDAEDDEEAKEARHAALSQAEKDDLRKKAKAFSAAAKEKKTEEEMHTTPLPGENLRMFYERTRPYWAGIAYERTASRGKAMRREGFQLASSKYEEYKPLLEEIERIQREAELDAAAVAASKRTTMGVIGEGGRNRR</sequence>
<dbReference type="OMA" id="MTHWASK"/>
<dbReference type="InterPro" id="IPR052588">
    <property type="entry name" value="Kelch_domain_protein"/>
</dbReference>
<evidence type="ECO:0000313" key="4">
    <source>
        <dbReference type="Proteomes" id="UP000006757"/>
    </source>
</evidence>
<dbReference type="Proteomes" id="UP000006757">
    <property type="component" value="Unassembled WGS sequence"/>
</dbReference>
<dbReference type="PANTHER" id="PTHR46063:SF1">
    <property type="entry name" value="KELCH DOMAIN-CONTAINING PROTEIN 4"/>
    <property type="match status" value="1"/>
</dbReference>
<dbReference type="InParanoid" id="K1WTH7"/>
<evidence type="ECO:0000256" key="1">
    <source>
        <dbReference type="SAM" id="MobiDB-lite"/>
    </source>
</evidence>
<dbReference type="STRING" id="1220162.K1WTH7"/>
<feature type="compositionally biased region" description="Basic residues" evidence="1">
    <location>
        <begin position="68"/>
        <end position="77"/>
    </location>
</feature>
<protein>
    <recommendedName>
        <fullName evidence="2">DUF4110 domain-containing protein</fullName>
    </recommendedName>
</protein>
<dbReference type="AlphaFoldDB" id="K1WTH7"/>
<keyword evidence="4" id="KW-1185">Reference proteome</keyword>
<feature type="compositionally biased region" description="Basic and acidic residues" evidence="1">
    <location>
        <begin position="262"/>
        <end position="272"/>
    </location>
</feature>
<evidence type="ECO:0000259" key="2">
    <source>
        <dbReference type="Pfam" id="PF13422"/>
    </source>
</evidence>
<feature type="compositionally biased region" description="Basic and acidic residues" evidence="1">
    <location>
        <begin position="236"/>
        <end position="252"/>
    </location>
</feature>
<proteinExistence type="predicted"/>
<feature type="compositionally biased region" description="Acidic residues" evidence="1">
    <location>
        <begin position="197"/>
        <end position="235"/>
    </location>
</feature>
<gene>
    <name evidence="3" type="ORF">A1Q2_01525</name>
</gene>
<dbReference type="SUPFAM" id="SSF117281">
    <property type="entry name" value="Kelch motif"/>
    <property type="match status" value="1"/>
</dbReference>
<name>K1WTH7_TRIAC</name>
<dbReference type="InterPro" id="IPR015915">
    <property type="entry name" value="Kelch-typ_b-propeller"/>
</dbReference>
<dbReference type="EMBL" id="AMBO01000233">
    <property type="protein sequence ID" value="EKD04179.1"/>
    <property type="molecule type" value="Genomic_DNA"/>
</dbReference>
<dbReference type="Pfam" id="PF13422">
    <property type="entry name" value="DUF4110"/>
    <property type="match status" value="1"/>
</dbReference>
<feature type="domain" description="DUF4110" evidence="2">
    <location>
        <begin position="270"/>
        <end position="342"/>
    </location>
</feature>
<feature type="region of interest" description="Disordered" evidence="1">
    <location>
        <begin position="68"/>
        <end position="132"/>
    </location>
</feature>
<comment type="caution">
    <text evidence="3">The sequence shown here is derived from an EMBL/GenBank/DDBJ whole genome shotgun (WGS) entry which is preliminary data.</text>
</comment>
<dbReference type="PANTHER" id="PTHR46063">
    <property type="entry name" value="KELCH DOMAIN-CONTAINING PROTEIN"/>
    <property type="match status" value="1"/>
</dbReference>
<feature type="region of interest" description="Disordered" evidence="1">
    <location>
        <begin position="191"/>
        <end position="275"/>
    </location>
</feature>
<dbReference type="OrthoDB" id="4447at2759"/>
<dbReference type="HOGENOM" id="CLU_008722_0_1_1"/>
<reference evidence="3 4" key="1">
    <citation type="journal article" date="2012" name="Eukaryot. Cell">
        <title>Genome sequence of the Trichosporon asahii environmental strain CBS 8904.</title>
        <authorList>
            <person name="Yang R.Y."/>
            <person name="Li H.T."/>
            <person name="Zhu H."/>
            <person name="Zhou G.P."/>
            <person name="Wang M."/>
            <person name="Wang L."/>
        </authorList>
    </citation>
    <scope>NUCLEOTIDE SEQUENCE [LARGE SCALE GENOMIC DNA]</scope>
    <source>
        <strain evidence="3 4">CBS 8904</strain>
    </source>
</reference>
<evidence type="ECO:0000313" key="3">
    <source>
        <dbReference type="EMBL" id="EKD04179.1"/>
    </source>
</evidence>
<accession>K1WTH7</accession>